<dbReference type="VEuPathDB" id="FungiDB:CJJ07_002735"/>
<dbReference type="Proteomes" id="UP000037122">
    <property type="component" value="Unassembled WGS sequence"/>
</dbReference>
<dbReference type="VEuPathDB" id="FungiDB:CJI96_0004374"/>
<dbReference type="VEuPathDB" id="FungiDB:CJI97_004672"/>
<dbReference type="AlphaFoldDB" id="A0A0L0NRD4"/>
<protein>
    <submittedName>
        <fullName evidence="1">Uncharacterized protein</fullName>
    </submittedName>
</protein>
<dbReference type="VEuPathDB" id="FungiDB:CJJ09_004791"/>
<reference evidence="2" key="1">
    <citation type="journal article" date="2015" name="BMC Genomics">
        <title>Draft genome of a commonly misdiagnosed multidrug resistant pathogen Candida auris.</title>
        <authorList>
            <person name="Chatterjee S."/>
            <person name="Alampalli S.V."/>
            <person name="Nageshan R.K."/>
            <person name="Chettiar S.T."/>
            <person name="Joshi S."/>
            <person name="Tatu U.S."/>
        </authorList>
    </citation>
    <scope>NUCLEOTIDE SEQUENCE [LARGE SCALE GENOMIC DNA]</scope>
    <source>
        <strain evidence="2">6684</strain>
    </source>
</reference>
<comment type="caution">
    <text evidence="1">The sequence shown here is derived from an EMBL/GenBank/DDBJ whole genome shotgun (WGS) entry which is preliminary data.</text>
</comment>
<dbReference type="EMBL" id="LGST01000050">
    <property type="protein sequence ID" value="KND96732.1"/>
    <property type="molecule type" value="Genomic_DNA"/>
</dbReference>
<evidence type="ECO:0000313" key="1">
    <source>
        <dbReference type="EMBL" id="KND96732.1"/>
    </source>
</evidence>
<dbReference type="VEuPathDB" id="FungiDB:QG37_06846"/>
<proteinExistence type="predicted"/>
<accession>A0A0L0NRD4</accession>
<sequence length="399" mass="46207">MPPRPNKALVRTIVTTRRCLNKHDDQTLLADALGLLSPKKSVKNTANYKPLLFRHLQKGDVTENYAEIRRELLPEVTIPKFADHTKQVNNLLSDLEAAAGRISTKSLETLEKSLLRHVLTLTSEDELIELVCLSLQQNKLTLPLLTKFILNRHLTQLERLPFNVDNLDKSMFMRNGWSQQNFHEFNVLLMKKYHDLNRPLLIIKILKNNFEAEFLPLIYIRKLLPFYERIIWKFYFEYIKQLHLDRNEQYYIKSLNDIRSTFIMWESSLENNKAIFDTALKVHKLSPLQKVFIELCVCEPVQRVITQELESGRSRLLSELKKISLKFKVSSVGTLSDADSVATRAHGYSTAHAIESFIKREFPNWAQNRNLTGFLDALAVGRAQMAHATEEFGESLVMA</sequence>
<organism evidence="1 2">
    <name type="scientific">Candidozyma auris</name>
    <name type="common">Yeast</name>
    <name type="synonym">Candida auris</name>
    <dbReference type="NCBI Taxonomy" id="498019"/>
    <lineage>
        <taxon>Eukaryota</taxon>
        <taxon>Fungi</taxon>
        <taxon>Dikarya</taxon>
        <taxon>Ascomycota</taxon>
        <taxon>Saccharomycotina</taxon>
        <taxon>Pichiomycetes</taxon>
        <taxon>Metschnikowiaceae</taxon>
        <taxon>Candidozyma</taxon>
    </lineage>
</organism>
<evidence type="ECO:0000313" key="2">
    <source>
        <dbReference type="Proteomes" id="UP000037122"/>
    </source>
</evidence>
<gene>
    <name evidence="1" type="ORF">QG37_06846</name>
</gene>
<dbReference type="VEuPathDB" id="FungiDB:B9J08_004780"/>
<name>A0A0L0NRD4_CANAR</name>